<dbReference type="Gene3D" id="3.40.366.10">
    <property type="entry name" value="Malonyl-Coenzyme A Acyl Carrier Protein, domain 2"/>
    <property type="match status" value="1"/>
</dbReference>
<dbReference type="Pfam" id="PF00109">
    <property type="entry name" value="ketoacyl-synt"/>
    <property type="match status" value="1"/>
</dbReference>
<evidence type="ECO:0000259" key="9">
    <source>
        <dbReference type="PROSITE" id="PS52004"/>
    </source>
</evidence>
<dbReference type="SMART" id="SM00823">
    <property type="entry name" value="PKS_PP"/>
    <property type="match status" value="1"/>
</dbReference>
<name>A0ABP3L4J5_9ACTN</name>
<dbReference type="PROSITE" id="PS52004">
    <property type="entry name" value="KS3_2"/>
    <property type="match status" value="1"/>
</dbReference>
<dbReference type="Pfam" id="PF00698">
    <property type="entry name" value="Acyl_transf_1"/>
    <property type="match status" value="1"/>
</dbReference>
<reference evidence="12" key="1">
    <citation type="journal article" date="2019" name="Int. J. Syst. Evol. Microbiol.">
        <title>The Global Catalogue of Microorganisms (GCM) 10K type strain sequencing project: providing services to taxonomists for standard genome sequencing and annotation.</title>
        <authorList>
            <consortium name="The Broad Institute Genomics Platform"/>
            <consortium name="The Broad Institute Genome Sequencing Center for Infectious Disease"/>
            <person name="Wu L."/>
            <person name="Ma J."/>
        </authorList>
    </citation>
    <scope>NUCLEOTIDE SEQUENCE [LARGE SCALE GENOMIC DNA]</scope>
    <source>
        <strain evidence="12">JCM 4805</strain>
    </source>
</reference>
<keyword evidence="1" id="KW-0596">Phosphopantetheine</keyword>
<sequence length="1374" mass="145135">MKVSGESGSDIAIVGMACRFPCAKDIDEFWGFLSRNGDAIVEVPTERYDIAAAFAPESGTPGKTVSRYGGFITEPFHFDAAFFGISPLEAQAVDPQQRLLLQVTWEAIESSGIVPSDLRGTRSGVFVGQATAEYGEAAQELRDIDVRSSAGSRFRATTAGRVSYAFDLRGPSMVVDTACSSSLVAVHSARQSLLTGESNLAIAAGVNLVLSETDAIAYSQAHMLAPDGRCKFGDTSADGFVRSDGIGVVVLKRLADAQRDGDPIFALIHGSAVASDGCGSGLLLQPAEDGQVRTIREACRSAGITPDQLDYVEAHGTGTRVGDGVELRALTTVLENRRRPDAPLRIGSVKSNIGHTEATAGIAGLIKAALIARHGMLPASLHVSSPHPLTGSGKLLEITRENQPLDRQGPRALLGVSSLGISGTNAHVVVGEYNAGPTGEAAVSDAREDASHLLVLSARSPASLRALARAYAEYIRPGGRGYAFPLGAICRTAALHREHHPYRLWVVGNSHEDIAAELSAIAESQETANGGIGEAGFSAPKRVAFVFPGQGSQWLGMGRDLLSSSATFRSALSACDAAVRHELGWSVIELLSQDSQELPDEIDVIQPALWAIEVALAATWEAMGVSPDVCIGHSMGEVAAAHVAGMLSLEDSAAVICRRSRLMKQLAGNGAMLAVELNAQDARKAAAQTASVCVAAENAPNRTVLAGDADAIHEVSRVLEAQGVFNRLVRVDVASHSPMMDQLRDAMLRDLSALRPSNGRVEMMSTVRCAAVRGPELDAGYWMENLRSPVRFTESVSAVARSQETVFLEVSPHPVLTMGVQETQSEAGIEQAAVASLRRRQDERAALAQAAGRLFSHGGRVDWKRWFAVTMPPVPLPHYQWDAEPFRKAVADNSAPVNPSGSWYVEEAELSHWITGERDEGIFVQGVPLVPPVVYFEAALQAARSALDGKDFVLEDVQLGAPVSALEGATLRVCIERNGAAMGSVTGGSPVKAEVVPGAAGAPSIVVLRGRLRPVDDVQEIFTGAPGALDAALHRCGQFFSEADLLGFVRNHGYEIGGALGGVHQLWRREGEAVARVYASVDSYPASLELALLPLLAALPFREEGGPVHLQPPTAIDRVYLPQQPTDDLWSIVRVTGAHRESRADVLLLGGDGRPFAEFKGLRLHLLPSSPVASGAGSGSPSSFARTVDSAMRLSNEMAALSTKVAKASAGAMLSSLRGLLDRMPVRSQSRPTAPSVDAWHGPQPTSDLDSTALCTADTPAAGQQGPGSPVGTVPDKATSSAGRAGKQHATPAAVLPEDLLRHAAVVLGARPERLDARRPLRDFGLDSLMATQLRNRLLAELGIDLSVKRLLGPENASQLIRTQPHDDMASATG</sequence>
<evidence type="ECO:0000256" key="5">
    <source>
        <dbReference type="ARBA" id="ARBA00023315"/>
    </source>
</evidence>
<dbReference type="InterPro" id="IPR020841">
    <property type="entry name" value="PKS_Beta-ketoAc_synthase_dom"/>
</dbReference>
<evidence type="ECO:0000313" key="11">
    <source>
        <dbReference type="EMBL" id="GAA0491276.1"/>
    </source>
</evidence>
<dbReference type="InterPro" id="IPR049551">
    <property type="entry name" value="PKS_DH_C"/>
</dbReference>
<dbReference type="InterPro" id="IPR020806">
    <property type="entry name" value="PKS_PP-bd"/>
</dbReference>
<keyword evidence="3" id="KW-0808">Transferase</keyword>
<dbReference type="SUPFAM" id="SSF55048">
    <property type="entry name" value="Probable ACP-binding domain of malonyl-CoA ACP transacylase"/>
    <property type="match status" value="1"/>
</dbReference>
<proteinExistence type="predicted"/>
<dbReference type="InterPro" id="IPR016039">
    <property type="entry name" value="Thiolase-like"/>
</dbReference>
<dbReference type="InterPro" id="IPR042104">
    <property type="entry name" value="PKS_dehydratase_sf"/>
</dbReference>
<dbReference type="PROSITE" id="PS00606">
    <property type="entry name" value="KS3_1"/>
    <property type="match status" value="1"/>
</dbReference>
<dbReference type="InterPro" id="IPR049900">
    <property type="entry name" value="PKS_mFAS_DH"/>
</dbReference>
<dbReference type="InterPro" id="IPR050091">
    <property type="entry name" value="PKS_NRPS_Biosynth_Enz"/>
</dbReference>
<dbReference type="InterPro" id="IPR014031">
    <property type="entry name" value="Ketoacyl_synth_C"/>
</dbReference>
<evidence type="ECO:0000259" key="10">
    <source>
        <dbReference type="PROSITE" id="PS52019"/>
    </source>
</evidence>
<dbReference type="Gene3D" id="3.40.47.10">
    <property type="match status" value="1"/>
</dbReference>
<dbReference type="SMART" id="SM00825">
    <property type="entry name" value="PKS_KS"/>
    <property type="match status" value="1"/>
</dbReference>
<evidence type="ECO:0000256" key="1">
    <source>
        <dbReference type="ARBA" id="ARBA00022450"/>
    </source>
</evidence>
<feature type="domain" description="Ketosynthase family 3 (KS3)" evidence="9">
    <location>
        <begin position="8"/>
        <end position="432"/>
    </location>
</feature>
<feature type="compositionally biased region" description="Polar residues" evidence="7">
    <location>
        <begin position="1244"/>
        <end position="1254"/>
    </location>
</feature>
<dbReference type="InterPro" id="IPR014043">
    <property type="entry name" value="Acyl_transferase_dom"/>
</dbReference>
<feature type="region of interest" description="C-terminal hotdog fold" evidence="6">
    <location>
        <begin position="1037"/>
        <end position="1173"/>
    </location>
</feature>
<dbReference type="Gene3D" id="1.10.1200.10">
    <property type="entry name" value="ACP-like"/>
    <property type="match status" value="1"/>
</dbReference>
<dbReference type="InterPro" id="IPR036736">
    <property type="entry name" value="ACP-like_sf"/>
</dbReference>
<dbReference type="InterPro" id="IPR014030">
    <property type="entry name" value="Ketoacyl_synth_N"/>
</dbReference>
<evidence type="ECO:0008006" key="13">
    <source>
        <dbReference type="Google" id="ProtNLM"/>
    </source>
</evidence>
<dbReference type="InterPro" id="IPR001227">
    <property type="entry name" value="Ac_transferase_dom_sf"/>
</dbReference>
<keyword evidence="5" id="KW-0012">Acyltransferase</keyword>
<dbReference type="Gene3D" id="3.30.70.3290">
    <property type="match status" value="1"/>
</dbReference>
<dbReference type="SUPFAM" id="SSF47336">
    <property type="entry name" value="ACP-like"/>
    <property type="match status" value="1"/>
</dbReference>
<dbReference type="PROSITE" id="PS50075">
    <property type="entry name" value="CARRIER"/>
    <property type="match status" value="1"/>
</dbReference>
<dbReference type="Pfam" id="PF00550">
    <property type="entry name" value="PP-binding"/>
    <property type="match status" value="1"/>
</dbReference>
<keyword evidence="12" id="KW-1185">Reference proteome</keyword>
<dbReference type="InterPro" id="IPR006162">
    <property type="entry name" value="Ppantetheine_attach_site"/>
</dbReference>
<accession>A0ABP3L4J5</accession>
<keyword evidence="4" id="KW-0045">Antibiotic biosynthesis</keyword>
<feature type="domain" description="PKS/mFAS DH" evidence="10">
    <location>
        <begin position="884"/>
        <end position="1173"/>
    </location>
</feature>
<dbReference type="SMART" id="SM00827">
    <property type="entry name" value="PKS_AT"/>
    <property type="match status" value="1"/>
</dbReference>
<dbReference type="EMBL" id="BAAABY010000048">
    <property type="protein sequence ID" value="GAA0491276.1"/>
    <property type="molecule type" value="Genomic_DNA"/>
</dbReference>
<dbReference type="Pfam" id="PF22621">
    <property type="entry name" value="CurL-like_PKS_C"/>
    <property type="match status" value="1"/>
</dbReference>
<dbReference type="SUPFAM" id="SSF53901">
    <property type="entry name" value="Thiolase-like"/>
    <property type="match status" value="1"/>
</dbReference>
<evidence type="ECO:0000259" key="8">
    <source>
        <dbReference type="PROSITE" id="PS50075"/>
    </source>
</evidence>
<dbReference type="Pfam" id="PF02801">
    <property type="entry name" value="Ketoacyl-synt_C"/>
    <property type="match status" value="1"/>
</dbReference>
<protein>
    <recommendedName>
        <fullName evidence="13">Carrier domain-containing protein</fullName>
    </recommendedName>
</protein>
<evidence type="ECO:0000256" key="7">
    <source>
        <dbReference type="SAM" id="MobiDB-lite"/>
    </source>
</evidence>
<dbReference type="PANTHER" id="PTHR43775:SF37">
    <property type="entry name" value="SI:DKEY-61P9.11"/>
    <property type="match status" value="1"/>
</dbReference>
<evidence type="ECO:0000256" key="3">
    <source>
        <dbReference type="ARBA" id="ARBA00022679"/>
    </source>
</evidence>
<dbReference type="InterPro" id="IPR018201">
    <property type="entry name" value="Ketoacyl_synth_AS"/>
</dbReference>
<keyword evidence="2" id="KW-0597">Phosphoprotein</keyword>
<evidence type="ECO:0000256" key="2">
    <source>
        <dbReference type="ARBA" id="ARBA00022553"/>
    </source>
</evidence>
<feature type="region of interest" description="N-terminal hotdog fold" evidence="6">
    <location>
        <begin position="884"/>
        <end position="1019"/>
    </location>
</feature>
<dbReference type="Proteomes" id="UP001500909">
    <property type="component" value="Unassembled WGS sequence"/>
</dbReference>
<dbReference type="PANTHER" id="PTHR43775">
    <property type="entry name" value="FATTY ACID SYNTHASE"/>
    <property type="match status" value="1"/>
</dbReference>
<dbReference type="InterPro" id="IPR009081">
    <property type="entry name" value="PP-bd_ACP"/>
</dbReference>
<gene>
    <name evidence="11" type="ORF">GCM10010361_65650</name>
</gene>
<evidence type="ECO:0000313" key="12">
    <source>
        <dbReference type="Proteomes" id="UP001500909"/>
    </source>
</evidence>
<dbReference type="RefSeq" id="WP_346099146.1">
    <property type="nucleotide sequence ID" value="NZ_BAAABY010000048.1"/>
</dbReference>
<dbReference type="InterPro" id="IPR016036">
    <property type="entry name" value="Malonyl_transacylase_ACP-bd"/>
</dbReference>
<comment type="caution">
    <text evidence="6">Lacks conserved residue(s) required for the propagation of feature annotation.</text>
</comment>
<dbReference type="SUPFAM" id="SSF52151">
    <property type="entry name" value="FabD/lysophospholipase-like"/>
    <property type="match status" value="1"/>
</dbReference>
<evidence type="ECO:0000256" key="4">
    <source>
        <dbReference type="ARBA" id="ARBA00023194"/>
    </source>
</evidence>
<comment type="caution">
    <text evidence="11">The sequence shown here is derived from an EMBL/GenBank/DDBJ whole genome shotgun (WGS) entry which is preliminary data.</text>
</comment>
<dbReference type="PROSITE" id="PS52019">
    <property type="entry name" value="PKS_MFAS_DH"/>
    <property type="match status" value="1"/>
</dbReference>
<feature type="region of interest" description="Disordered" evidence="7">
    <location>
        <begin position="1226"/>
        <end position="1290"/>
    </location>
</feature>
<dbReference type="CDD" id="cd00833">
    <property type="entry name" value="PKS"/>
    <property type="match status" value="1"/>
</dbReference>
<dbReference type="Pfam" id="PF14765">
    <property type="entry name" value="PS-DH"/>
    <property type="match status" value="1"/>
</dbReference>
<feature type="domain" description="Carrier" evidence="8">
    <location>
        <begin position="1294"/>
        <end position="1374"/>
    </location>
</feature>
<dbReference type="PROSITE" id="PS00012">
    <property type="entry name" value="PHOSPHOPANTETHEINE"/>
    <property type="match status" value="1"/>
</dbReference>
<organism evidence="11 12">
    <name type="scientific">Streptomyces olivaceiscleroticus</name>
    <dbReference type="NCBI Taxonomy" id="68245"/>
    <lineage>
        <taxon>Bacteria</taxon>
        <taxon>Bacillati</taxon>
        <taxon>Actinomycetota</taxon>
        <taxon>Actinomycetes</taxon>
        <taxon>Kitasatosporales</taxon>
        <taxon>Streptomycetaceae</taxon>
        <taxon>Streptomyces</taxon>
    </lineage>
</organism>
<evidence type="ECO:0000256" key="6">
    <source>
        <dbReference type="PROSITE-ProRule" id="PRU01363"/>
    </source>
</evidence>
<dbReference type="InterPro" id="IPR016035">
    <property type="entry name" value="Acyl_Trfase/lysoPLipase"/>
</dbReference>
<dbReference type="Gene3D" id="3.10.129.110">
    <property type="entry name" value="Polyketide synthase dehydratase"/>
    <property type="match status" value="1"/>
</dbReference>